<dbReference type="Pfam" id="PF17727">
    <property type="entry name" value="CtsR_C"/>
    <property type="match status" value="1"/>
</dbReference>
<dbReference type="OrthoDB" id="1680813at2"/>
<evidence type="ECO:0000256" key="6">
    <source>
        <dbReference type="ARBA" id="ARBA00023125"/>
    </source>
</evidence>
<organism evidence="11 12">
    <name type="scientific">Ligilactobacillus ceti DSM 22408</name>
    <dbReference type="NCBI Taxonomy" id="1122146"/>
    <lineage>
        <taxon>Bacteria</taxon>
        <taxon>Bacillati</taxon>
        <taxon>Bacillota</taxon>
        <taxon>Bacilli</taxon>
        <taxon>Lactobacillales</taxon>
        <taxon>Lactobacillaceae</taxon>
        <taxon>Ligilactobacillus</taxon>
    </lineage>
</organism>
<feature type="domain" description="CtsR N-terminal HTH" evidence="9">
    <location>
        <begin position="5"/>
        <end position="74"/>
    </location>
</feature>
<evidence type="ECO:0000256" key="7">
    <source>
        <dbReference type="ARBA" id="ARBA00023163"/>
    </source>
</evidence>
<evidence type="ECO:0000256" key="1">
    <source>
        <dbReference type="ARBA" id="ARBA00010189"/>
    </source>
</evidence>
<dbReference type="InterPro" id="IPR041473">
    <property type="entry name" value="CtsR_C"/>
</dbReference>
<dbReference type="GO" id="GO:0006355">
    <property type="term" value="P:regulation of DNA-templated transcription"/>
    <property type="evidence" value="ECO:0007669"/>
    <property type="project" value="UniProtKB-UniRule"/>
</dbReference>
<dbReference type="PATRIC" id="fig|1122146.4.peg.1215"/>
<dbReference type="EMBL" id="JQBZ01000008">
    <property type="protein sequence ID" value="KRN89851.1"/>
    <property type="molecule type" value="Genomic_DNA"/>
</dbReference>
<dbReference type="Pfam" id="PF05848">
    <property type="entry name" value="CtsR"/>
    <property type="match status" value="1"/>
</dbReference>
<keyword evidence="5" id="KW-0346">Stress response</keyword>
<reference evidence="11 12" key="1">
    <citation type="journal article" date="2015" name="Genome Announc.">
        <title>Expanding the biotechnology potential of lactobacilli through comparative genomics of 213 strains and associated genera.</title>
        <authorList>
            <person name="Sun Z."/>
            <person name="Harris H.M."/>
            <person name="McCann A."/>
            <person name="Guo C."/>
            <person name="Argimon S."/>
            <person name="Zhang W."/>
            <person name="Yang X."/>
            <person name="Jeffery I.B."/>
            <person name="Cooney J.C."/>
            <person name="Kagawa T.F."/>
            <person name="Liu W."/>
            <person name="Song Y."/>
            <person name="Salvetti E."/>
            <person name="Wrobel A."/>
            <person name="Rasinkangas P."/>
            <person name="Parkhill J."/>
            <person name="Rea M.C."/>
            <person name="O'Sullivan O."/>
            <person name="Ritari J."/>
            <person name="Douillard F.P."/>
            <person name="Paul Ross R."/>
            <person name="Yang R."/>
            <person name="Briner A.E."/>
            <person name="Felis G.E."/>
            <person name="de Vos W.M."/>
            <person name="Barrangou R."/>
            <person name="Klaenhammer T.R."/>
            <person name="Caufield P.W."/>
            <person name="Cui Y."/>
            <person name="Zhang H."/>
            <person name="O'Toole P.W."/>
        </authorList>
    </citation>
    <scope>NUCLEOTIDE SEQUENCE [LARGE SCALE GENOMIC DNA]</scope>
    <source>
        <strain evidence="11 12">DSM 22408</strain>
    </source>
</reference>
<dbReference type="Proteomes" id="UP000051500">
    <property type="component" value="Unassembled WGS sequence"/>
</dbReference>
<dbReference type="InterPro" id="IPR041902">
    <property type="entry name" value="CtsR_N_sf"/>
</dbReference>
<keyword evidence="6 8" id="KW-0238">DNA-binding</keyword>
<keyword evidence="3 8" id="KW-0678">Repressor</keyword>
<evidence type="ECO:0000313" key="12">
    <source>
        <dbReference type="Proteomes" id="UP000051500"/>
    </source>
</evidence>
<dbReference type="InterPro" id="IPR040465">
    <property type="entry name" value="CtsR_N"/>
</dbReference>
<accession>A0A0R2KKK2</accession>
<feature type="domain" description="CtsR C-terminal dimerization" evidence="10">
    <location>
        <begin position="78"/>
        <end position="149"/>
    </location>
</feature>
<protein>
    <recommendedName>
        <fullName evidence="2 8">Transcriptional regulator CtsR</fullName>
    </recommendedName>
</protein>
<evidence type="ECO:0000256" key="3">
    <source>
        <dbReference type="ARBA" id="ARBA00022491"/>
    </source>
</evidence>
<dbReference type="AlphaFoldDB" id="A0A0R2KKK2"/>
<dbReference type="PIRSF" id="PIRSF010607">
    <property type="entry name" value="Txn_repr_CtsR"/>
    <property type="match status" value="1"/>
</dbReference>
<dbReference type="InterPro" id="IPR041908">
    <property type="entry name" value="CtsR_C_sf"/>
</dbReference>
<keyword evidence="4 8" id="KW-0805">Transcription regulation</keyword>
<dbReference type="Gene3D" id="1.10.1200.150">
    <property type="entry name" value="Transcriptional regulator CtsR, C-terminal domain"/>
    <property type="match status" value="1"/>
</dbReference>
<dbReference type="InterPro" id="IPR008463">
    <property type="entry name" value="CtsR"/>
</dbReference>
<keyword evidence="12" id="KW-1185">Reference proteome</keyword>
<dbReference type="eggNOG" id="COG4463">
    <property type="taxonomic scope" value="Bacteria"/>
</dbReference>
<dbReference type="GO" id="GO:0003677">
    <property type="term" value="F:DNA binding"/>
    <property type="evidence" value="ECO:0007669"/>
    <property type="project" value="UniProtKB-UniRule"/>
</dbReference>
<sequence>MQGKNISDIIEQYLKSILAENNQIEIKRAQIAEKFDCVPSQINYVIKTRFSQQAGYAVESKRGGGGYVRIEKIQLQENCELLDLLLKNSMSQLTERQAEIIIQTLAENELITEQELCLILTMLSHQTLNDLDKQQEELVRAKLVNSILNRLKYKKC</sequence>
<evidence type="ECO:0000256" key="5">
    <source>
        <dbReference type="ARBA" id="ARBA00023016"/>
    </source>
</evidence>
<keyword evidence="7 8" id="KW-0804">Transcription</keyword>
<name>A0A0R2KKK2_9LACO</name>
<evidence type="ECO:0000313" key="11">
    <source>
        <dbReference type="EMBL" id="KRN89851.1"/>
    </source>
</evidence>
<comment type="caution">
    <text evidence="11">The sequence shown here is derived from an EMBL/GenBank/DDBJ whole genome shotgun (WGS) entry which is preliminary data.</text>
</comment>
<evidence type="ECO:0000259" key="9">
    <source>
        <dbReference type="Pfam" id="PF05848"/>
    </source>
</evidence>
<evidence type="ECO:0000259" key="10">
    <source>
        <dbReference type="Pfam" id="PF17727"/>
    </source>
</evidence>
<dbReference type="FunFam" id="3.30.56.130:FF:000001">
    <property type="entry name" value="Transcriptional regulator CtsR"/>
    <property type="match status" value="1"/>
</dbReference>
<dbReference type="STRING" id="1122146.IV53_GL001178"/>
<gene>
    <name evidence="11" type="ORF">IV53_GL001178</name>
</gene>
<evidence type="ECO:0000256" key="4">
    <source>
        <dbReference type="ARBA" id="ARBA00023015"/>
    </source>
</evidence>
<dbReference type="RefSeq" id="WP_027106716.1">
    <property type="nucleotide sequence ID" value="NZ_AUHP01000016.1"/>
</dbReference>
<comment type="similarity">
    <text evidence="1 8">Belongs to the CtsR family.</text>
</comment>
<proteinExistence type="inferred from homology"/>
<evidence type="ECO:0000256" key="2">
    <source>
        <dbReference type="ARBA" id="ARBA00014129"/>
    </source>
</evidence>
<dbReference type="Gene3D" id="3.30.56.130">
    <property type="entry name" value="Transcriptional regulator CtsR, winged HTH domain"/>
    <property type="match status" value="1"/>
</dbReference>
<evidence type="ECO:0000256" key="8">
    <source>
        <dbReference type="PIRNR" id="PIRNR010607"/>
    </source>
</evidence>